<dbReference type="GO" id="GO:0003700">
    <property type="term" value="F:DNA-binding transcription factor activity"/>
    <property type="evidence" value="ECO:0007669"/>
    <property type="project" value="InterPro"/>
</dbReference>
<dbReference type="PANTHER" id="PTHR43537">
    <property type="entry name" value="TRANSCRIPTIONAL REGULATOR, GNTR FAMILY"/>
    <property type="match status" value="1"/>
</dbReference>
<keyword evidence="6" id="KW-1185">Reference proteome</keyword>
<evidence type="ECO:0000256" key="3">
    <source>
        <dbReference type="ARBA" id="ARBA00023163"/>
    </source>
</evidence>
<keyword evidence="1" id="KW-0805">Transcription regulation</keyword>
<evidence type="ECO:0000313" key="6">
    <source>
        <dbReference type="Proteomes" id="UP000277811"/>
    </source>
</evidence>
<dbReference type="PANTHER" id="PTHR43537:SF24">
    <property type="entry name" value="GLUCONATE OPERON TRANSCRIPTIONAL REPRESSOR"/>
    <property type="match status" value="1"/>
</dbReference>
<proteinExistence type="predicted"/>
<dbReference type="SUPFAM" id="SSF48008">
    <property type="entry name" value="GntR ligand-binding domain-like"/>
    <property type="match status" value="1"/>
</dbReference>
<accession>A0A498REM9</accession>
<feature type="domain" description="HTH gntR-type" evidence="4">
    <location>
        <begin position="6"/>
        <end position="73"/>
    </location>
</feature>
<dbReference type="SUPFAM" id="SSF46785">
    <property type="entry name" value="Winged helix' DNA-binding domain"/>
    <property type="match status" value="1"/>
</dbReference>
<evidence type="ECO:0000259" key="4">
    <source>
        <dbReference type="PROSITE" id="PS50949"/>
    </source>
</evidence>
<organism evidence="5 6">
    <name type="scientific">Lucifera butyrica</name>
    <dbReference type="NCBI Taxonomy" id="1351585"/>
    <lineage>
        <taxon>Bacteria</taxon>
        <taxon>Bacillati</taxon>
        <taxon>Bacillota</taxon>
        <taxon>Negativicutes</taxon>
        <taxon>Veillonellales</taxon>
        <taxon>Veillonellaceae</taxon>
        <taxon>Lucifera</taxon>
    </lineage>
</organism>
<dbReference type="CDD" id="cd07377">
    <property type="entry name" value="WHTH_GntR"/>
    <property type="match status" value="1"/>
</dbReference>
<dbReference type="InterPro" id="IPR036390">
    <property type="entry name" value="WH_DNA-bd_sf"/>
</dbReference>
<keyword evidence="2" id="KW-0238">DNA-binding</keyword>
<dbReference type="SMART" id="SM00895">
    <property type="entry name" value="FCD"/>
    <property type="match status" value="1"/>
</dbReference>
<dbReference type="InterPro" id="IPR036388">
    <property type="entry name" value="WH-like_DNA-bd_sf"/>
</dbReference>
<dbReference type="RefSeq" id="WP_122630635.1">
    <property type="nucleotide sequence ID" value="NZ_UPPP01000134.1"/>
</dbReference>
<protein>
    <submittedName>
        <fullName evidence="5">Transcription regulator hth gntr</fullName>
    </submittedName>
</protein>
<dbReference type="Gene3D" id="1.20.120.530">
    <property type="entry name" value="GntR ligand-binding domain-like"/>
    <property type="match status" value="1"/>
</dbReference>
<dbReference type="EMBL" id="UPPP01000134">
    <property type="protein sequence ID" value="VBB09779.1"/>
    <property type="molecule type" value="Genomic_DNA"/>
</dbReference>
<dbReference type="PROSITE" id="PS50949">
    <property type="entry name" value="HTH_GNTR"/>
    <property type="match status" value="1"/>
</dbReference>
<dbReference type="OrthoDB" id="114741at2"/>
<dbReference type="GO" id="GO:0003677">
    <property type="term" value="F:DNA binding"/>
    <property type="evidence" value="ECO:0007669"/>
    <property type="project" value="UniProtKB-KW"/>
</dbReference>
<dbReference type="Gene3D" id="1.10.10.10">
    <property type="entry name" value="Winged helix-like DNA-binding domain superfamily/Winged helix DNA-binding domain"/>
    <property type="match status" value="1"/>
</dbReference>
<dbReference type="InterPro" id="IPR000524">
    <property type="entry name" value="Tscrpt_reg_HTH_GntR"/>
</dbReference>
<reference evidence="5 6" key="1">
    <citation type="submission" date="2018-06" db="EMBL/GenBank/DDBJ databases">
        <authorList>
            <person name="Strepis N."/>
        </authorList>
    </citation>
    <scope>NUCLEOTIDE SEQUENCE [LARGE SCALE GENOMIC DNA]</scope>
    <source>
        <strain evidence="5">LUCI</strain>
    </source>
</reference>
<dbReference type="Pfam" id="PF07729">
    <property type="entry name" value="FCD"/>
    <property type="match status" value="1"/>
</dbReference>
<evidence type="ECO:0000256" key="2">
    <source>
        <dbReference type="ARBA" id="ARBA00023125"/>
    </source>
</evidence>
<dbReference type="AlphaFoldDB" id="A0A498REM9"/>
<evidence type="ECO:0000313" key="5">
    <source>
        <dbReference type="EMBL" id="VBB09779.1"/>
    </source>
</evidence>
<dbReference type="InterPro" id="IPR008920">
    <property type="entry name" value="TF_FadR/GntR_C"/>
</dbReference>
<dbReference type="Proteomes" id="UP000277811">
    <property type="component" value="Unassembled WGS sequence"/>
</dbReference>
<gene>
    <name evidence="5" type="ORF">LUCI_5077</name>
</gene>
<sequence>MAILSMTKSASIYNEIKKKIMDGVLEPDTHLVIKQIANEYGVSDIPVREALKELSAEGLVKTIPHIGSKVTGISLKNIKDMLQMREYLEPFAAQLAAKNATEQTITELETCCNSLNEAHQKNDIEHYSKLNKEFHIVIINSCGNQILINTIFDLIESEKRMRKVFEIFPEVMLDSNKEHHKMVEYIKTGNDKALAELMYFHKKRSFDKMRKYFSIDS</sequence>
<keyword evidence="3" id="KW-0804">Transcription</keyword>
<dbReference type="Pfam" id="PF00392">
    <property type="entry name" value="GntR"/>
    <property type="match status" value="1"/>
</dbReference>
<evidence type="ECO:0000256" key="1">
    <source>
        <dbReference type="ARBA" id="ARBA00023015"/>
    </source>
</evidence>
<dbReference type="InterPro" id="IPR011711">
    <property type="entry name" value="GntR_C"/>
</dbReference>
<dbReference type="SMART" id="SM00345">
    <property type="entry name" value="HTH_GNTR"/>
    <property type="match status" value="1"/>
</dbReference>
<name>A0A498REM9_9FIRM</name>